<accession>A0A9P4IQQ0</accession>
<dbReference type="PANTHER" id="PTHR22765:SF406">
    <property type="entry name" value="PA AND RING FINGER DOMAIN PROTEIN (AFU_ORTHOLOGUE AFUA_2G02470)"/>
    <property type="match status" value="1"/>
</dbReference>
<dbReference type="PROSITE" id="PS50089">
    <property type="entry name" value="ZF_RING_2"/>
    <property type="match status" value="1"/>
</dbReference>
<feature type="compositionally biased region" description="Low complexity" evidence="9">
    <location>
        <begin position="579"/>
        <end position="591"/>
    </location>
</feature>
<dbReference type="CDD" id="cd16454">
    <property type="entry name" value="RING-H2_PA-TM-RING"/>
    <property type="match status" value="1"/>
</dbReference>
<feature type="region of interest" description="Disordered" evidence="9">
    <location>
        <begin position="651"/>
        <end position="709"/>
    </location>
</feature>
<evidence type="ECO:0000256" key="1">
    <source>
        <dbReference type="ARBA" id="ARBA00004370"/>
    </source>
</evidence>
<dbReference type="InterPro" id="IPR046450">
    <property type="entry name" value="PA_dom_sf"/>
</dbReference>
<dbReference type="SMART" id="SM00184">
    <property type="entry name" value="RING"/>
    <property type="match status" value="1"/>
</dbReference>
<dbReference type="GO" id="GO:0006511">
    <property type="term" value="P:ubiquitin-dependent protein catabolic process"/>
    <property type="evidence" value="ECO:0007669"/>
    <property type="project" value="TreeGrafter"/>
</dbReference>
<feature type="chain" id="PRO_5040362697" description="RING-type domain-containing protein" evidence="11">
    <location>
        <begin position="17"/>
        <end position="709"/>
    </location>
</feature>
<keyword evidence="3" id="KW-0479">Metal-binding</keyword>
<dbReference type="Pfam" id="PF13639">
    <property type="entry name" value="zf-RING_2"/>
    <property type="match status" value="1"/>
</dbReference>
<feature type="region of interest" description="Disordered" evidence="9">
    <location>
        <begin position="450"/>
        <end position="507"/>
    </location>
</feature>
<keyword evidence="4 8" id="KW-0863">Zinc-finger</keyword>
<keyword evidence="6 10" id="KW-1133">Transmembrane helix</keyword>
<evidence type="ECO:0000256" key="6">
    <source>
        <dbReference type="ARBA" id="ARBA00022989"/>
    </source>
</evidence>
<feature type="compositionally biased region" description="Basic and acidic residues" evidence="9">
    <location>
        <begin position="697"/>
        <end position="709"/>
    </location>
</feature>
<comment type="subcellular location">
    <subcellularLocation>
        <location evidence="1">Membrane</location>
    </subcellularLocation>
</comment>
<dbReference type="GO" id="GO:0016020">
    <property type="term" value="C:membrane"/>
    <property type="evidence" value="ECO:0007669"/>
    <property type="project" value="UniProtKB-SubCell"/>
</dbReference>
<dbReference type="SUPFAM" id="SSF52025">
    <property type="entry name" value="PA domain"/>
    <property type="match status" value="1"/>
</dbReference>
<evidence type="ECO:0000256" key="2">
    <source>
        <dbReference type="ARBA" id="ARBA00022692"/>
    </source>
</evidence>
<keyword evidence="14" id="KW-1185">Reference proteome</keyword>
<feature type="transmembrane region" description="Helical" evidence="10">
    <location>
        <begin position="398"/>
        <end position="418"/>
    </location>
</feature>
<feature type="signal peptide" evidence="11">
    <location>
        <begin position="1"/>
        <end position="16"/>
    </location>
</feature>
<protein>
    <recommendedName>
        <fullName evidence="12">RING-type domain-containing protein</fullName>
    </recommendedName>
</protein>
<evidence type="ECO:0000256" key="5">
    <source>
        <dbReference type="ARBA" id="ARBA00022833"/>
    </source>
</evidence>
<evidence type="ECO:0000313" key="14">
    <source>
        <dbReference type="Proteomes" id="UP000799772"/>
    </source>
</evidence>
<dbReference type="InterPro" id="IPR051826">
    <property type="entry name" value="E3_ubiquitin-ligase_domain"/>
</dbReference>
<dbReference type="InterPro" id="IPR001841">
    <property type="entry name" value="Znf_RING"/>
</dbReference>
<keyword evidence="2 10" id="KW-0812">Transmembrane</keyword>
<evidence type="ECO:0000256" key="7">
    <source>
        <dbReference type="ARBA" id="ARBA00023136"/>
    </source>
</evidence>
<sequence length="709" mass="78237">MRPFRLLLTLTCCVLAITFLLYVSVNEPSDAESDHSHSGKSTGLGELFSFHGPLFPPSAIISLTDDNSTFFLARPAAFGPLLPSRGLSGQLWIGSGFAGDAYARDGWEVYAEGELGCSDVPGWNERFGGERGRARLEDEMNRRYRRSTRSKIKEAWRSWRTKAASPEDEEARTPSSIKGDKIIQSLQESAEIAGKIVLLSRGGCGFLEKVEWAQRRGGVAVIVGDNVRGGPIITMYARGDNSNVTIPALFTSRTTAHLLSTLVPKGSAFGPLWPETAGETGAIKGRKSKKLFAHTIEAVEPSEIPSRPSRRGFAKSATARRRSRALYNAVAAWAGISKTKKSQLSRTLSPEVRSDAPNGVDTSFRRYSEDEDWYTRHNGLWVTLTPTNMSSNPFLDTLLVLVVSPLVTLTVVYALLLLRSRMQRRRWRAPKSVVERLPVRTYHTLSSSSSTLATPIASSPTTPLLQSEHRPQPRAPAISEANDFASSSAPRDHHGPIPSDHEKRESGLAEWRRRYGGRQRECVVCLEEYVDGVSRVMSLPCGHEFHAECITPWLTTRRRTCPICKGDVVRSLARHNLTRSRSPSPDAAPSPQHGRRRRRRSSPTDLFRRHADEDSGSEGSVSDEDVQAEALLRRNDSPSAAMPIPAPADAAMRDEEDLERGPESSSAPEARPQTTRSTIWRTVGSWGLPGLGSFGMDGRRVEHASDRDR</sequence>
<organism evidence="13 14">
    <name type="scientific">Rhizodiscina lignyota</name>
    <dbReference type="NCBI Taxonomy" id="1504668"/>
    <lineage>
        <taxon>Eukaryota</taxon>
        <taxon>Fungi</taxon>
        <taxon>Dikarya</taxon>
        <taxon>Ascomycota</taxon>
        <taxon>Pezizomycotina</taxon>
        <taxon>Dothideomycetes</taxon>
        <taxon>Pleosporomycetidae</taxon>
        <taxon>Aulographales</taxon>
        <taxon>Rhizodiscinaceae</taxon>
        <taxon>Rhizodiscina</taxon>
    </lineage>
</organism>
<dbReference type="GO" id="GO:0005737">
    <property type="term" value="C:cytoplasm"/>
    <property type="evidence" value="ECO:0007669"/>
    <property type="project" value="TreeGrafter"/>
</dbReference>
<dbReference type="Proteomes" id="UP000799772">
    <property type="component" value="Unassembled WGS sequence"/>
</dbReference>
<dbReference type="FunFam" id="3.30.40.10:FF:000364">
    <property type="entry name" value="Protease-associated PA domain protein"/>
    <property type="match status" value="1"/>
</dbReference>
<keyword evidence="11" id="KW-0732">Signal</keyword>
<evidence type="ECO:0000256" key="9">
    <source>
        <dbReference type="SAM" id="MobiDB-lite"/>
    </source>
</evidence>
<dbReference type="EMBL" id="ML978121">
    <property type="protein sequence ID" value="KAF2104029.1"/>
    <property type="molecule type" value="Genomic_DNA"/>
</dbReference>
<evidence type="ECO:0000256" key="3">
    <source>
        <dbReference type="ARBA" id="ARBA00022723"/>
    </source>
</evidence>
<feature type="domain" description="RING-type" evidence="12">
    <location>
        <begin position="522"/>
        <end position="565"/>
    </location>
</feature>
<keyword evidence="5" id="KW-0862">Zinc</keyword>
<evidence type="ECO:0000313" key="13">
    <source>
        <dbReference type="EMBL" id="KAF2104029.1"/>
    </source>
</evidence>
<feature type="compositionally biased region" description="Low complexity" evidence="9">
    <location>
        <begin position="450"/>
        <end position="465"/>
    </location>
</feature>
<dbReference type="OrthoDB" id="5357315at2759"/>
<feature type="region of interest" description="Disordered" evidence="9">
    <location>
        <begin position="575"/>
        <end position="624"/>
    </location>
</feature>
<dbReference type="SUPFAM" id="SSF57850">
    <property type="entry name" value="RING/U-box"/>
    <property type="match status" value="1"/>
</dbReference>
<dbReference type="PANTHER" id="PTHR22765">
    <property type="entry name" value="RING FINGER AND PROTEASE ASSOCIATED DOMAIN-CONTAINING"/>
    <property type="match status" value="1"/>
</dbReference>
<dbReference type="CDD" id="cd04813">
    <property type="entry name" value="PA_1"/>
    <property type="match status" value="1"/>
</dbReference>
<evidence type="ECO:0000256" key="8">
    <source>
        <dbReference type="PROSITE-ProRule" id="PRU00175"/>
    </source>
</evidence>
<proteinExistence type="predicted"/>
<reference evidence="13" key="1">
    <citation type="journal article" date="2020" name="Stud. Mycol.">
        <title>101 Dothideomycetes genomes: a test case for predicting lifestyles and emergence of pathogens.</title>
        <authorList>
            <person name="Haridas S."/>
            <person name="Albert R."/>
            <person name="Binder M."/>
            <person name="Bloem J."/>
            <person name="Labutti K."/>
            <person name="Salamov A."/>
            <person name="Andreopoulos B."/>
            <person name="Baker S."/>
            <person name="Barry K."/>
            <person name="Bills G."/>
            <person name="Bluhm B."/>
            <person name="Cannon C."/>
            <person name="Castanera R."/>
            <person name="Culley D."/>
            <person name="Daum C."/>
            <person name="Ezra D."/>
            <person name="Gonzalez J."/>
            <person name="Henrissat B."/>
            <person name="Kuo A."/>
            <person name="Liang C."/>
            <person name="Lipzen A."/>
            <person name="Lutzoni F."/>
            <person name="Magnuson J."/>
            <person name="Mondo S."/>
            <person name="Nolan M."/>
            <person name="Ohm R."/>
            <person name="Pangilinan J."/>
            <person name="Park H.-J."/>
            <person name="Ramirez L."/>
            <person name="Alfaro M."/>
            <person name="Sun H."/>
            <person name="Tritt A."/>
            <person name="Yoshinaga Y."/>
            <person name="Zwiers L.-H."/>
            <person name="Turgeon B."/>
            <person name="Goodwin S."/>
            <person name="Spatafora J."/>
            <person name="Crous P."/>
            <person name="Grigoriev I."/>
        </authorList>
    </citation>
    <scope>NUCLEOTIDE SEQUENCE</scope>
    <source>
        <strain evidence="13">CBS 133067</strain>
    </source>
</reference>
<evidence type="ECO:0000256" key="11">
    <source>
        <dbReference type="SAM" id="SignalP"/>
    </source>
</evidence>
<dbReference type="InterPro" id="IPR013083">
    <property type="entry name" value="Znf_RING/FYVE/PHD"/>
</dbReference>
<feature type="compositionally biased region" description="Basic and acidic residues" evidence="9">
    <location>
        <begin position="490"/>
        <end position="507"/>
    </location>
</feature>
<dbReference type="Gene3D" id="3.50.30.30">
    <property type="match status" value="1"/>
</dbReference>
<dbReference type="InterPro" id="IPR003137">
    <property type="entry name" value="PA_domain"/>
</dbReference>
<evidence type="ECO:0000256" key="10">
    <source>
        <dbReference type="SAM" id="Phobius"/>
    </source>
</evidence>
<dbReference type="AlphaFoldDB" id="A0A9P4IQQ0"/>
<comment type="caution">
    <text evidence="13">The sequence shown here is derived from an EMBL/GenBank/DDBJ whole genome shotgun (WGS) entry which is preliminary data.</text>
</comment>
<dbReference type="InterPro" id="IPR011016">
    <property type="entry name" value="Znf_RING-CH"/>
</dbReference>
<gene>
    <name evidence="13" type="ORF">NA57DRAFT_50879</name>
</gene>
<keyword evidence="7 10" id="KW-0472">Membrane</keyword>
<evidence type="ECO:0000256" key="4">
    <source>
        <dbReference type="ARBA" id="ARBA00022771"/>
    </source>
</evidence>
<dbReference type="Gene3D" id="3.30.40.10">
    <property type="entry name" value="Zinc/RING finger domain, C3HC4 (zinc finger)"/>
    <property type="match status" value="1"/>
</dbReference>
<dbReference type="GO" id="GO:0008270">
    <property type="term" value="F:zinc ion binding"/>
    <property type="evidence" value="ECO:0007669"/>
    <property type="project" value="UniProtKB-KW"/>
</dbReference>
<dbReference type="GO" id="GO:0061630">
    <property type="term" value="F:ubiquitin protein ligase activity"/>
    <property type="evidence" value="ECO:0007669"/>
    <property type="project" value="TreeGrafter"/>
</dbReference>
<evidence type="ECO:0000259" key="12">
    <source>
        <dbReference type="PROSITE" id="PS50089"/>
    </source>
</evidence>
<dbReference type="Pfam" id="PF02225">
    <property type="entry name" value="PA"/>
    <property type="match status" value="1"/>
</dbReference>
<dbReference type="SMART" id="SM00744">
    <property type="entry name" value="RINGv"/>
    <property type="match status" value="1"/>
</dbReference>
<name>A0A9P4IQQ0_9PEZI</name>
<feature type="compositionally biased region" description="Polar residues" evidence="9">
    <location>
        <begin position="663"/>
        <end position="680"/>
    </location>
</feature>